<reference evidence="1 2" key="1">
    <citation type="submission" date="2024-02" db="EMBL/GenBank/DDBJ databases">
        <authorList>
            <person name="Vignale AGUSTIN F."/>
            <person name="Sosa J E."/>
            <person name="Modenutti C."/>
        </authorList>
    </citation>
    <scope>NUCLEOTIDE SEQUENCE [LARGE SCALE GENOMIC DNA]</scope>
</reference>
<sequence length="112" mass="12935">MTSACYIEFLLLDFCSFKLTRKNYWCPPIEVNRAYEKDNVGNCWTVLQWPSYFVNSIFPKWDESFVELSFKFHKGSHIASISVVEVLRAIASQSGGACMSYVRARTGLYRVN</sequence>
<dbReference type="Proteomes" id="UP001642360">
    <property type="component" value="Unassembled WGS sequence"/>
</dbReference>
<dbReference type="EMBL" id="CAUOFW020009124">
    <property type="protein sequence ID" value="CAK9184874.1"/>
    <property type="molecule type" value="Genomic_DNA"/>
</dbReference>
<proteinExistence type="predicted"/>
<protein>
    <submittedName>
        <fullName evidence="1">Uncharacterized protein</fullName>
    </submittedName>
</protein>
<gene>
    <name evidence="1" type="ORF">ILEXP_LOCUS55222</name>
</gene>
<accession>A0ABC8UV09</accession>
<evidence type="ECO:0000313" key="2">
    <source>
        <dbReference type="Proteomes" id="UP001642360"/>
    </source>
</evidence>
<dbReference type="AlphaFoldDB" id="A0ABC8UV09"/>
<comment type="caution">
    <text evidence="1">The sequence shown here is derived from an EMBL/GenBank/DDBJ whole genome shotgun (WGS) entry which is preliminary data.</text>
</comment>
<organism evidence="1 2">
    <name type="scientific">Ilex paraguariensis</name>
    <name type="common">yerba mate</name>
    <dbReference type="NCBI Taxonomy" id="185542"/>
    <lineage>
        <taxon>Eukaryota</taxon>
        <taxon>Viridiplantae</taxon>
        <taxon>Streptophyta</taxon>
        <taxon>Embryophyta</taxon>
        <taxon>Tracheophyta</taxon>
        <taxon>Spermatophyta</taxon>
        <taxon>Magnoliopsida</taxon>
        <taxon>eudicotyledons</taxon>
        <taxon>Gunneridae</taxon>
        <taxon>Pentapetalae</taxon>
        <taxon>asterids</taxon>
        <taxon>campanulids</taxon>
        <taxon>Aquifoliales</taxon>
        <taxon>Aquifoliaceae</taxon>
        <taxon>Ilex</taxon>
    </lineage>
</organism>
<name>A0ABC8UV09_9AQUA</name>
<evidence type="ECO:0000313" key="1">
    <source>
        <dbReference type="EMBL" id="CAK9184874.1"/>
    </source>
</evidence>
<keyword evidence="2" id="KW-1185">Reference proteome</keyword>